<evidence type="ECO:0000256" key="7">
    <source>
        <dbReference type="ARBA" id="ARBA00023098"/>
    </source>
</evidence>
<reference evidence="13" key="1">
    <citation type="submission" date="2013-01" db="EMBL/GenBank/DDBJ databases">
        <authorList>
            <person name="Yang P."/>
            <person name="Xu D.L."/>
            <person name="Liu W.W."/>
            <person name="Hu Y.H."/>
            <person name="Chen X.M."/>
        </authorList>
    </citation>
    <scope>NUCLEOTIDE SEQUENCE</scope>
    <source>
        <strain evidence="13">Kunming</strain>
    </source>
</reference>
<dbReference type="GO" id="GO:0102965">
    <property type="term" value="F:alcohol-forming long-chain fatty acyl-CoA reductase activity"/>
    <property type="evidence" value="ECO:0007669"/>
    <property type="project" value="UniProtKB-EC"/>
</dbReference>
<keyword evidence="4 10" id="KW-0812">Transmembrane</keyword>
<keyword evidence="3 10" id="KW-0444">Lipid biosynthesis</keyword>
<feature type="domain" description="Thioester reductase (TE)" evidence="12">
    <location>
        <begin position="18"/>
        <end position="288"/>
    </location>
</feature>
<evidence type="ECO:0000256" key="1">
    <source>
        <dbReference type="ARBA" id="ARBA00004141"/>
    </source>
</evidence>
<keyword evidence="8 10" id="KW-0472">Membrane</keyword>
<evidence type="ECO:0000313" key="13">
    <source>
        <dbReference type="EMBL" id="AGK27745.1"/>
    </source>
</evidence>
<dbReference type="PANTHER" id="PTHR11011:SF12">
    <property type="entry name" value="FATTY ACYL-COA REDUCTASE"/>
    <property type="match status" value="1"/>
</dbReference>
<dbReference type="PANTHER" id="PTHR11011">
    <property type="entry name" value="MALE STERILITY PROTEIN 2-RELATED"/>
    <property type="match status" value="1"/>
</dbReference>
<evidence type="ECO:0000256" key="5">
    <source>
        <dbReference type="ARBA" id="ARBA00022857"/>
    </source>
</evidence>
<name>M9YZI8_ERIPE</name>
<keyword evidence="10" id="KW-0560">Oxidoreductase</keyword>
<dbReference type="EMBL" id="KC512911">
    <property type="protein sequence ID" value="AGK27745.1"/>
    <property type="molecule type" value="mRNA"/>
</dbReference>
<proteinExistence type="evidence at transcript level"/>
<dbReference type="Pfam" id="PF03015">
    <property type="entry name" value="Sterile"/>
    <property type="match status" value="1"/>
</dbReference>
<evidence type="ECO:0000256" key="4">
    <source>
        <dbReference type="ARBA" id="ARBA00022692"/>
    </source>
</evidence>
<dbReference type="FunFam" id="3.40.50.720:FF:000143">
    <property type="entry name" value="Fatty acyl-CoA reductase"/>
    <property type="match status" value="1"/>
</dbReference>
<sequence length="510" mass="58570">MEEKSEISEFYSEKTIFVTGVSGFIGKVLVWKLLRSCPKLERIYVLMRAKRGKSTQHRLDELLQTPIFNNFKQNNPKTLLKISAINGDIALPNLGISPDDEQKLFSEVHVVFHIAAILKLDANLKDAVNMNVTGTLTLLQLAKRMLKLESFIHTSTAYCHCDIPVMEEKIYPARQNPYDIIELVRWMDPETLDLMTESLLKPHPNSYTYSKRLAENIVGSFYPDLPVVIARPSIVVPAWFEPIPGWVDNLNGPTGLLIGAGKGVIRTMHCNGNLKADLIPVDIVCNGMIAIPWKQSLNSTKPLNMPVFNLTQHELEPLNWSEVVELGKEASSKYPFEMVLWYPGGNVYANFYVHFILSLLFHWIPAYLIDFMLFLIGRKPFLVHVQKKIYHGQKVLSYFTTRSWLFDVNNLDDLKNSLSPVDRKIFPVTLKGLQKLPYMLQSLETVRHVFLKEDPSTIPWCKTRLKILYVVDRLVKILFFFFLTWMLLRILGLSSLRRKPFQETVGTPFS</sequence>
<dbReference type="Pfam" id="PF07993">
    <property type="entry name" value="NAD_binding_4"/>
    <property type="match status" value="1"/>
</dbReference>
<dbReference type="EC" id="1.2.1.84" evidence="10"/>
<keyword evidence="7 10" id="KW-0443">Lipid metabolism</keyword>
<evidence type="ECO:0000259" key="12">
    <source>
        <dbReference type="Pfam" id="PF07993"/>
    </source>
</evidence>
<evidence type="ECO:0000256" key="6">
    <source>
        <dbReference type="ARBA" id="ARBA00022989"/>
    </source>
</evidence>
<dbReference type="CDD" id="cd05236">
    <property type="entry name" value="FAR-N_SDR_e"/>
    <property type="match status" value="1"/>
</dbReference>
<organism evidence="13">
    <name type="scientific">Ericerus pela</name>
    <name type="common">Chinese white wax scale</name>
    <name type="synonym">Coccus pela</name>
    <dbReference type="NCBI Taxonomy" id="931557"/>
    <lineage>
        <taxon>Eukaryota</taxon>
        <taxon>Metazoa</taxon>
        <taxon>Ecdysozoa</taxon>
        <taxon>Arthropoda</taxon>
        <taxon>Hexapoda</taxon>
        <taxon>Insecta</taxon>
        <taxon>Pterygota</taxon>
        <taxon>Neoptera</taxon>
        <taxon>Paraneoptera</taxon>
        <taxon>Hemiptera</taxon>
        <taxon>Sternorrhyncha</taxon>
        <taxon>Coccoidea</taxon>
        <taxon>Coccidae</taxon>
        <taxon>Ericerus</taxon>
    </lineage>
</organism>
<keyword evidence="5 10" id="KW-0521">NADP</keyword>
<dbReference type="GO" id="GO:0080019">
    <property type="term" value="F:alcohol-forming very long-chain fatty acyl-CoA reductase activity"/>
    <property type="evidence" value="ECO:0007669"/>
    <property type="project" value="InterPro"/>
</dbReference>
<dbReference type="InterPro" id="IPR036291">
    <property type="entry name" value="NAD(P)-bd_dom_sf"/>
</dbReference>
<keyword evidence="6 10" id="KW-1133">Transmembrane helix</keyword>
<dbReference type="CDD" id="cd09071">
    <property type="entry name" value="FAR_C"/>
    <property type="match status" value="1"/>
</dbReference>
<comment type="subcellular location">
    <subcellularLocation>
        <location evidence="1">Membrane</location>
        <topology evidence="1">Multi-pass membrane protein</topology>
    </subcellularLocation>
</comment>
<comment type="catalytic activity">
    <reaction evidence="9 10">
        <text>a long-chain fatty acyl-CoA + 2 NADPH + 2 H(+) = a long-chain primary fatty alcohol + 2 NADP(+) + CoA</text>
        <dbReference type="Rhea" id="RHEA:52716"/>
        <dbReference type="ChEBI" id="CHEBI:15378"/>
        <dbReference type="ChEBI" id="CHEBI:57287"/>
        <dbReference type="ChEBI" id="CHEBI:57783"/>
        <dbReference type="ChEBI" id="CHEBI:58349"/>
        <dbReference type="ChEBI" id="CHEBI:77396"/>
        <dbReference type="ChEBI" id="CHEBI:83139"/>
        <dbReference type="EC" id="1.2.1.84"/>
    </reaction>
</comment>
<evidence type="ECO:0000256" key="3">
    <source>
        <dbReference type="ARBA" id="ARBA00022516"/>
    </source>
</evidence>
<dbReference type="GO" id="GO:0005777">
    <property type="term" value="C:peroxisome"/>
    <property type="evidence" value="ECO:0007669"/>
    <property type="project" value="TreeGrafter"/>
</dbReference>
<evidence type="ECO:0000256" key="10">
    <source>
        <dbReference type="RuleBase" id="RU363097"/>
    </source>
</evidence>
<evidence type="ECO:0000259" key="11">
    <source>
        <dbReference type="Pfam" id="PF03015"/>
    </source>
</evidence>
<feature type="transmembrane region" description="Helical" evidence="10">
    <location>
        <begin position="474"/>
        <end position="492"/>
    </location>
</feature>
<evidence type="ECO:0000256" key="9">
    <source>
        <dbReference type="ARBA" id="ARBA00052530"/>
    </source>
</evidence>
<dbReference type="InterPro" id="IPR013120">
    <property type="entry name" value="FAR_NAD-bd"/>
</dbReference>
<evidence type="ECO:0000256" key="8">
    <source>
        <dbReference type="ARBA" id="ARBA00023136"/>
    </source>
</evidence>
<dbReference type="InterPro" id="IPR026055">
    <property type="entry name" value="FAR"/>
</dbReference>
<dbReference type="GO" id="GO:0035336">
    <property type="term" value="P:long-chain fatty-acyl-CoA metabolic process"/>
    <property type="evidence" value="ECO:0007669"/>
    <property type="project" value="TreeGrafter"/>
</dbReference>
<feature type="domain" description="Fatty acyl-CoA reductase C-terminal" evidence="11">
    <location>
        <begin position="361"/>
        <end position="453"/>
    </location>
</feature>
<dbReference type="GO" id="GO:0016020">
    <property type="term" value="C:membrane"/>
    <property type="evidence" value="ECO:0007669"/>
    <property type="project" value="UniProtKB-SubCell"/>
</dbReference>
<accession>M9YZI8</accession>
<dbReference type="SUPFAM" id="SSF51735">
    <property type="entry name" value="NAD(P)-binding Rossmann-fold domains"/>
    <property type="match status" value="1"/>
</dbReference>
<protein>
    <recommendedName>
        <fullName evidence="10">Fatty acyl-CoA reductase</fullName>
        <ecNumber evidence="10">1.2.1.84</ecNumber>
    </recommendedName>
</protein>
<dbReference type="Gene3D" id="3.40.50.720">
    <property type="entry name" value="NAD(P)-binding Rossmann-like Domain"/>
    <property type="match status" value="1"/>
</dbReference>
<comment type="function">
    <text evidence="10">Catalyzes the reduction of fatty acyl-CoA to fatty alcohols.</text>
</comment>
<comment type="similarity">
    <text evidence="2 10">Belongs to the fatty acyl-CoA reductase family.</text>
</comment>
<dbReference type="InterPro" id="IPR033640">
    <property type="entry name" value="FAR_C"/>
</dbReference>
<dbReference type="AlphaFoldDB" id="M9YZI8"/>
<evidence type="ECO:0000256" key="2">
    <source>
        <dbReference type="ARBA" id="ARBA00005928"/>
    </source>
</evidence>
<feature type="transmembrane region" description="Helical" evidence="10">
    <location>
        <begin position="351"/>
        <end position="377"/>
    </location>
</feature>